<evidence type="ECO:0000313" key="3">
    <source>
        <dbReference type="EMBL" id="GLK82388.1"/>
    </source>
</evidence>
<evidence type="ECO:0000313" key="4">
    <source>
        <dbReference type="Proteomes" id="UP001143330"/>
    </source>
</evidence>
<name>A0A9W6JVZ5_9HYPH</name>
<dbReference type="Pfam" id="PF00188">
    <property type="entry name" value="CAP"/>
    <property type="match status" value="1"/>
</dbReference>
<evidence type="ECO:0000259" key="2">
    <source>
        <dbReference type="Pfam" id="PF00188"/>
    </source>
</evidence>
<dbReference type="SUPFAM" id="SSF55797">
    <property type="entry name" value="PR-1-like"/>
    <property type="match status" value="1"/>
</dbReference>
<dbReference type="PANTHER" id="PTHR31157">
    <property type="entry name" value="SCP DOMAIN-CONTAINING PROTEIN"/>
    <property type="match status" value="1"/>
</dbReference>
<protein>
    <recommendedName>
        <fullName evidence="2">SCP domain-containing protein</fullName>
    </recommendedName>
</protein>
<dbReference type="CDD" id="cd05379">
    <property type="entry name" value="CAP_bacterial"/>
    <property type="match status" value="1"/>
</dbReference>
<comment type="caution">
    <text evidence="3">The sequence shown here is derived from an EMBL/GenBank/DDBJ whole genome shotgun (WGS) entry which is preliminary data.</text>
</comment>
<keyword evidence="4" id="KW-1185">Reference proteome</keyword>
<accession>A0A9W6JVZ5</accession>
<evidence type="ECO:0000256" key="1">
    <source>
        <dbReference type="SAM" id="SignalP"/>
    </source>
</evidence>
<feature type="signal peptide" evidence="1">
    <location>
        <begin position="1"/>
        <end position="29"/>
    </location>
</feature>
<dbReference type="RefSeq" id="WP_213359010.1">
    <property type="nucleotide sequence ID" value="NZ_BSFM01000002.1"/>
</dbReference>
<feature type="domain" description="SCP" evidence="2">
    <location>
        <begin position="58"/>
        <end position="171"/>
    </location>
</feature>
<dbReference type="EMBL" id="BSFM01000002">
    <property type="protein sequence ID" value="GLK82388.1"/>
    <property type="molecule type" value="Genomic_DNA"/>
</dbReference>
<reference evidence="3" key="1">
    <citation type="journal article" date="2014" name="Int. J. Syst. Evol. Microbiol.">
        <title>Complete genome sequence of Corynebacterium casei LMG S-19264T (=DSM 44701T), isolated from a smear-ripened cheese.</title>
        <authorList>
            <consortium name="US DOE Joint Genome Institute (JGI-PGF)"/>
            <person name="Walter F."/>
            <person name="Albersmeier A."/>
            <person name="Kalinowski J."/>
            <person name="Ruckert C."/>
        </authorList>
    </citation>
    <scope>NUCLEOTIDE SEQUENCE</scope>
    <source>
        <strain evidence="3">VKM B-2789</strain>
    </source>
</reference>
<gene>
    <name evidence="3" type="ORF">GCM10017653_04570</name>
</gene>
<dbReference type="Proteomes" id="UP001143330">
    <property type="component" value="Unassembled WGS sequence"/>
</dbReference>
<keyword evidence="1" id="KW-0732">Signal</keyword>
<dbReference type="AlphaFoldDB" id="A0A9W6JVZ5"/>
<sequence length="211" mass="21856">MPGFPIPRRAIQRLLAGALLLPLALAGCATPPPVATDPTFYADLSKGGRLDPDAAASLVSDYRRGRGLPAVSLDPVLMRVAEQQAKAMAAADELSHSVGGRGFVTRLKAAGWTGLTAVENVGAGYHTLAEAFSGWRDSPSHNKNMLTPRATRIGIAAVAVPRSRYRVYWAMVLGTPDPKVEAAVAAQAQAASAAPAPTDSVTINGAPLPGQ</sequence>
<dbReference type="Gene3D" id="3.40.33.10">
    <property type="entry name" value="CAP"/>
    <property type="match status" value="1"/>
</dbReference>
<dbReference type="InterPro" id="IPR014044">
    <property type="entry name" value="CAP_dom"/>
</dbReference>
<organism evidence="3 4">
    <name type="scientific">Ancylobacter defluvii</name>
    <dbReference type="NCBI Taxonomy" id="1282440"/>
    <lineage>
        <taxon>Bacteria</taxon>
        <taxon>Pseudomonadati</taxon>
        <taxon>Pseudomonadota</taxon>
        <taxon>Alphaproteobacteria</taxon>
        <taxon>Hyphomicrobiales</taxon>
        <taxon>Xanthobacteraceae</taxon>
        <taxon>Ancylobacter</taxon>
    </lineage>
</organism>
<proteinExistence type="predicted"/>
<reference evidence="3" key="2">
    <citation type="submission" date="2023-01" db="EMBL/GenBank/DDBJ databases">
        <authorList>
            <person name="Sun Q."/>
            <person name="Evtushenko L."/>
        </authorList>
    </citation>
    <scope>NUCLEOTIDE SEQUENCE</scope>
    <source>
        <strain evidence="3">VKM B-2789</strain>
    </source>
</reference>
<dbReference type="PANTHER" id="PTHR31157:SF1">
    <property type="entry name" value="SCP DOMAIN-CONTAINING PROTEIN"/>
    <property type="match status" value="1"/>
</dbReference>
<dbReference type="InterPro" id="IPR035940">
    <property type="entry name" value="CAP_sf"/>
</dbReference>
<feature type="chain" id="PRO_5040732460" description="SCP domain-containing protein" evidence="1">
    <location>
        <begin position="30"/>
        <end position="211"/>
    </location>
</feature>